<feature type="compositionally biased region" description="Polar residues" evidence="1">
    <location>
        <begin position="187"/>
        <end position="198"/>
    </location>
</feature>
<evidence type="ECO:0000313" key="3">
    <source>
        <dbReference type="EMBL" id="GIL53403.1"/>
    </source>
</evidence>
<accession>A0A8J4EZK9</accession>
<dbReference type="Proteomes" id="UP000747399">
    <property type="component" value="Unassembled WGS sequence"/>
</dbReference>
<keyword evidence="4" id="KW-1185">Reference proteome</keyword>
<protein>
    <submittedName>
        <fullName evidence="3">Uncharacterized protein</fullName>
    </submittedName>
</protein>
<proteinExistence type="predicted"/>
<feature type="non-terminal residue" evidence="3">
    <location>
        <position position="227"/>
    </location>
</feature>
<comment type="caution">
    <text evidence="3">The sequence shown here is derived from an EMBL/GenBank/DDBJ whole genome shotgun (WGS) entry which is preliminary data.</text>
</comment>
<evidence type="ECO:0000256" key="1">
    <source>
        <dbReference type="SAM" id="MobiDB-lite"/>
    </source>
</evidence>
<feature type="non-terminal residue" evidence="3">
    <location>
        <position position="1"/>
    </location>
</feature>
<evidence type="ECO:0000313" key="4">
    <source>
        <dbReference type="Proteomes" id="UP000747399"/>
    </source>
</evidence>
<keyword evidence="2" id="KW-0812">Transmembrane</keyword>
<organism evidence="3 4">
    <name type="scientific">Volvox africanus</name>
    <dbReference type="NCBI Taxonomy" id="51714"/>
    <lineage>
        <taxon>Eukaryota</taxon>
        <taxon>Viridiplantae</taxon>
        <taxon>Chlorophyta</taxon>
        <taxon>core chlorophytes</taxon>
        <taxon>Chlorophyceae</taxon>
        <taxon>CS clade</taxon>
        <taxon>Chlamydomonadales</taxon>
        <taxon>Volvocaceae</taxon>
        <taxon>Volvox</taxon>
    </lineage>
</organism>
<gene>
    <name evidence="3" type="ORF">Vafri_9046</name>
</gene>
<name>A0A8J4EZK9_9CHLO</name>
<reference evidence="3" key="1">
    <citation type="journal article" date="2021" name="Proc. Natl. Acad. Sci. U.S.A.">
        <title>Three genomes in the algal genus Volvox reveal the fate of a haploid sex-determining region after a transition to homothallism.</title>
        <authorList>
            <person name="Yamamoto K."/>
            <person name="Hamaji T."/>
            <person name="Kawai-Toyooka H."/>
            <person name="Matsuzaki R."/>
            <person name="Takahashi F."/>
            <person name="Nishimura Y."/>
            <person name="Kawachi M."/>
            <person name="Noguchi H."/>
            <person name="Minakuchi Y."/>
            <person name="Umen J.G."/>
            <person name="Toyoda A."/>
            <person name="Nozaki H."/>
        </authorList>
    </citation>
    <scope>NUCLEOTIDE SEQUENCE</scope>
    <source>
        <strain evidence="3">NIES-3780</strain>
    </source>
</reference>
<dbReference type="EMBL" id="BNCO01000015">
    <property type="protein sequence ID" value="GIL53403.1"/>
    <property type="molecule type" value="Genomic_DNA"/>
</dbReference>
<keyword evidence="2" id="KW-1133">Transmembrane helix</keyword>
<sequence length="227" mass="25199">GVPPMLYSDLVALGFCIYHFWVLHESMEVKMKKPSGRATLAGRTTPATSAVTFPAKNVLSSVAMFCRVAHEVVATPLTQSRVLSAPFAGKSIRWKTQDEAVDRILMMTCVMVIGRTLARACHRLSSDDGQRRVMEVLRKVGLEEMERVQKDSVLVEHSRTDLSSSGGGDGDGGGDGRRDHRRRQLPAGSSNSRYGSQQLREDPVHFRIQLMISKFLASLPILVQYVW</sequence>
<feature type="region of interest" description="Disordered" evidence="1">
    <location>
        <begin position="156"/>
        <end position="198"/>
    </location>
</feature>
<keyword evidence="2" id="KW-0472">Membrane</keyword>
<evidence type="ECO:0000256" key="2">
    <source>
        <dbReference type="SAM" id="Phobius"/>
    </source>
</evidence>
<dbReference type="AlphaFoldDB" id="A0A8J4EZK9"/>
<feature type="transmembrane region" description="Helical" evidence="2">
    <location>
        <begin position="6"/>
        <end position="23"/>
    </location>
</feature>